<dbReference type="RefSeq" id="WP_145168690.1">
    <property type="nucleotide sequence ID" value="NZ_CP036525.1"/>
</dbReference>
<dbReference type="OrthoDB" id="224351at2"/>
<protein>
    <recommendedName>
        <fullName evidence="3">Tetratricopeptide repeat protein</fullName>
    </recommendedName>
</protein>
<dbReference type="Proteomes" id="UP000318538">
    <property type="component" value="Chromosome"/>
</dbReference>
<dbReference type="KEGG" id="rlc:K227x_12740"/>
<evidence type="ECO:0000313" key="1">
    <source>
        <dbReference type="EMBL" id="QDT02895.1"/>
    </source>
</evidence>
<keyword evidence="2" id="KW-1185">Reference proteome</keyword>
<reference evidence="1 2" key="1">
    <citation type="submission" date="2019-02" db="EMBL/GenBank/DDBJ databases">
        <title>Deep-cultivation of Planctomycetes and their phenomic and genomic characterization uncovers novel biology.</title>
        <authorList>
            <person name="Wiegand S."/>
            <person name="Jogler M."/>
            <person name="Boedeker C."/>
            <person name="Pinto D."/>
            <person name="Vollmers J."/>
            <person name="Rivas-Marin E."/>
            <person name="Kohn T."/>
            <person name="Peeters S.H."/>
            <person name="Heuer A."/>
            <person name="Rast P."/>
            <person name="Oberbeckmann S."/>
            <person name="Bunk B."/>
            <person name="Jeske O."/>
            <person name="Meyerdierks A."/>
            <person name="Storesund J.E."/>
            <person name="Kallscheuer N."/>
            <person name="Luecker S."/>
            <person name="Lage O.M."/>
            <person name="Pohl T."/>
            <person name="Merkel B.J."/>
            <person name="Hornburger P."/>
            <person name="Mueller R.-W."/>
            <person name="Bruemmer F."/>
            <person name="Labrenz M."/>
            <person name="Spormann A.M."/>
            <person name="Op den Camp H."/>
            <person name="Overmann J."/>
            <person name="Amann R."/>
            <person name="Jetten M.S.M."/>
            <person name="Mascher T."/>
            <person name="Medema M.H."/>
            <person name="Devos D.P."/>
            <person name="Kaster A.-K."/>
            <person name="Ovreas L."/>
            <person name="Rohde M."/>
            <person name="Galperin M.Y."/>
            <person name="Jogler C."/>
        </authorList>
    </citation>
    <scope>NUCLEOTIDE SEQUENCE [LARGE SCALE GENOMIC DNA]</scope>
    <source>
        <strain evidence="1 2">K22_7</strain>
    </source>
</reference>
<proteinExistence type="predicted"/>
<dbReference type="InterPro" id="IPR011990">
    <property type="entry name" value="TPR-like_helical_dom_sf"/>
</dbReference>
<dbReference type="EMBL" id="CP036525">
    <property type="protein sequence ID" value="QDT02895.1"/>
    <property type="molecule type" value="Genomic_DNA"/>
</dbReference>
<dbReference type="Gene3D" id="1.25.40.10">
    <property type="entry name" value="Tetratricopeptide repeat domain"/>
    <property type="match status" value="1"/>
</dbReference>
<sequence length="1016" mass="112503">MPNRCQSSRPQIKGSLASCRRVFAMAVCAVVWGTLSLPAPTIAGEPAETFLARLRSAKYFDTALEYLDRIDQYPGVDGEFKKAVRLEKAQTYIDAARASRATDARSAYLQDATTELSEFLKQGTHPRHSEASLKLGTLQMFQATLAMTKDASDDQRKQARENYESAAATFDAIVDTHREKLQQMRGAKIDAKANPELINLRDQLRGEFLQSMSMAGEARLQAAKTFKDPGKQGKEQLQQALKLFTDLSEKYDDFPPGANALASRGMVEEELGNSAQALDSFLRMLETPDVPELRDSQFQAASGLVRLSLAEDPAKYQTAIDRVQPIVDSLRPDERRTPSALQLQVDLAKSYLAKSKDTQNLKPNDVKRAESEGRQLLNKVAKSEGDHIAETNRLLADLGIDTGKTEAVELPTAEDPDSLEDAYAKAIDLYQAAENIQTMLNQAVKDKNADQQKSLTTQLAEHRSLASQILRRGLSMVQMDSDIEVANNARQLAAFLQYQDGRYRDAIVVGTFLAKNSPGTEMGMKGAMIARSSLQNLLVDSPSNPFLISKVNELADFTLSVWPQHAETPIFQRLVIDLALLDQQWDNARTRINAMQPSPTRSLMQRKLGLFLYQESGKARADKDETKALEYQKQAIDELQSGLDAISGNLADEEAMKAALVLAKLYLRSDNAADASKIMNSPKYGPATVSQRLGVKDDTFESDLYSTQLSLLVQQMTASGSDTDKLVKEASDVMDKLRESVKGDDASQRLSAIYMRMATDIRQQLETADPAQKNKLIGAFRIFLERISATTQDDATLQWIGQTVMQLAEAAMGEGTKKATGQAAELLTTASDTFERLKKNSNDVPLTVDYQLARAQRLLGNYKQALDTIDPLLRKNPNMLNAQMEAAQSYEQWASTLPPKFAGSAFKAALNGGRPDPKTKKNVIWGWGKISQLTSSKEEFRDTFFEARYHVALCRYLWGKTINQKSVIEQSVSDITKVAALYPQLGGPVQRQKFDQLLRLIQKDLGQNPAGLPPLP</sequence>
<dbReference type="SUPFAM" id="SSF48452">
    <property type="entry name" value="TPR-like"/>
    <property type="match status" value="2"/>
</dbReference>
<gene>
    <name evidence="1" type="ORF">K227x_12740</name>
</gene>
<evidence type="ECO:0000313" key="2">
    <source>
        <dbReference type="Proteomes" id="UP000318538"/>
    </source>
</evidence>
<accession>A0A517N6Z5</accession>
<evidence type="ECO:0008006" key="3">
    <source>
        <dbReference type="Google" id="ProtNLM"/>
    </source>
</evidence>
<dbReference type="AlphaFoldDB" id="A0A517N6Z5"/>
<name>A0A517N6Z5_9BACT</name>
<organism evidence="1 2">
    <name type="scientific">Rubripirellula lacrimiformis</name>
    <dbReference type="NCBI Taxonomy" id="1930273"/>
    <lineage>
        <taxon>Bacteria</taxon>
        <taxon>Pseudomonadati</taxon>
        <taxon>Planctomycetota</taxon>
        <taxon>Planctomycetia</taxon>
        <taxon>Pirellulales</taxon>
        <taxon>Pirellulaceae</taxon>
        <taxon>Rubripirellula</taxon>
    </lineage>
</organism>